<feature type="region of interest" description="Disordered" evidence="5">
    <location>
        <begin position="388"/>
        <end position="418"/>
    </location>
</feature>
<accession>A0A8T0NUJ9</accession>
<evidence type="ECO:0008006" key="9">
    <source>
        <dbReference type="Google" id="ProtNLM"/>
    </source>
</evidence>
<feature type="transmembrane region" description="Helical" evidence="6">
    <location>
        <begin position="153"/>
        <end position="174"/>
    </location>
</feature>
<sequence length="418" mass="45793">MSAEHGDNGGHYPPAHPDPVPAYSVSTAADRIIKIKNKIKSEPEFLRQLAAGPTDPSRRSRPPTAPLAPLGGSHGHSPPPPAFPQSTRNNFVHAQKSEKELETPNGRRRRRTAPPDWYWEIDWLIGGGGRGRPGGGGREMAACRGFFECLLRLLNFFLTVAGLAMVGYGIYLLVEWMKISGGGGGGGSPAHVLVLGRPLLGAVALGDSFLDKLPKAWFIYLFIGVGAVVFLVSLFGCIGAGTRNTCCLCFYAFLVLLLILAEAGAAAFIFFDHSWKDVIPKDKTHNFDVMYGFLKDNWEIARWVALGVVVFEAVLFLLALVVRAMNKPAEYDSDDEIIAIGRSPTMRQPLIHAQNVPATGVPVPTLDQRASRNDAWSQRMREKYGLDTSQFTYNPSDPSRYQQNGAPQAEERSRCTIM</sequence>
<gene>
    <name evidence="7" type="ORF">PVAP13_9KG343900</name>
</gene>
<reference evidence="7" key="1">
    <citation type="submission" date="2020-05" db="EMBL/GenBank/DDBJ databases">
        <title>WGS assembly of Panicum virgatum.</title>
        <authorList>
            <person name="Lovell J.T."/>
            <person name="Jenkins J."/>
            <person name="Shu S."/>
            <person name="Juenger T.E."/>
            <person name="Schmutz J."/>
        </authorList>
    </citation>
    <scope>NUCLEOTIDE SEQUENCE</scope>
    <source>
        <strain evidence="7">AP13</strain>
    </source>
</reference>
<evidence type="ECO:0000256" key="1">
    <source>
        <dbReference type="ARBA" id="ARBA00004141"/>
    </source>
</evidence>
<keyword evidence="3 6" id="KW-1133">Transmembrane helix</keyword>
<feature type="region of interest" description="Disordered" evidence="5">
    <location>
        <begin position="37"/>
        <end position="88"/>
    </location>
</feature>
<feature type="compositionally biased region" description="Basic and acidic residues" evidence="5">
    <location>
        <begin position="409"/>
        <end position="418"/>
    </location>
</feature>
<dbReference type="EMBL" id="CM029053">
    <property type="protein sequence ID" value="KAG2550394.1"/>
    <property type="molecule type" value="Genomic_DNA"/>
</dbReference>
<dbReference type="Pfam" id="PF00335">
    <property type="entry name" value="Tetraspanin"/>
    <property type="match status" value="1"/>
</dbReference>
<keyword evidence="2 6" id="KW-0812">Transmembrane</keyword>
<organism evidence="7 8">
    <name type="scientific">Panicum virgatum</name>
    <name type="common">Blackwell switchgrass</name>
    <dbReference type="NCBI Taxonomy" id="38727"/>
    <lineage>
        <taxon>Eukaryota</taxon>
        <taxon>Viridiplantae</taxon>
        <taxon>Streptophyta</taxon>
        <taxon>Embryophyta</taxon>
        <taxon>Tracheophyta</taxon>
        <taxon>Spermatophyta</taxon>
        <taxon>Magnoliopsida</taxon>
        <taxon>Liliopsida</taxon>
        <taxon>Poales</taxon>
        <taxon>Poaceae</taxon>
        <taxon>PACMAD clade</taxon>
        <taxon>Panicoideae</taxon>
        <taxon>Panicodae</taxon>
        <taxon>Paniceae</taxon>
        <taxon>Panicinae</taxon>
        <taxon>Panicum</taxon>
        <taxon>Panicum sect. Hiantes</taxon>
    </lineage>
</organism>
<feature type="compositionally biased region" description="Polar residues" evidence="5">
    <location>
        <begin position="388"/>
        <end position="406"/>
    </location>
</feature>
<dbReference type="AlphaFoldDB" id="A0A8T0NUJ9"/>
<evidence type="ECO:0000256" key="4">
    <source>
        <dbReference type="ARBA" id="ARBA00023136"/>
    </source>
</evidence>
<keyword evidence="4 6" id="KW-0472">Membrane</keyword>
<comment type="subcellular location">
    <subcellularLocation>
        <location evidence="1">Membrane</location>
        <topology evidence="1">Multi-pass membrane protein</topology>
    </subcellularLocation>
</comment>
<feature type="transmembrane region" description="Helical" evidence="6">
    <location>
        <begin position="217"/>
        <end position="241"/>
    </location>
</feature>
<evidence type="ECO:0000256" key="2">
    <source>
        <dbReference type="ARBA" id="ARBA00022692"/>
    </source>
</evidence>
<evidence type="ECO:0000256" key="3">
    <source>
        <dbReference type="ARBA" id="ARBA00022989"/>
    </source>
</evidence>
<dbReference type="InterPro" id="IPR018499">
    <property type="entry name" value="Tetraspanin/Peripherin"/>
</dbReference>
<evidence type="ECO:0000313" key="7">
    <source>
        <dbReference type="EMBL" id="KAG2550394.1"/>
    </source>
</evidence>
<feature type="transmembrane region" description="Helical" evidence="6">
    <location>
        <begin position="248"/>
        <end position="271"/>
    </location>
</feature>
<evidence type="ECO:0000313" key="8">
    <source>
        <dbReference type="Proteomes" id="UP000823388"/>
    </source>
</evidence>
<feature type="transmembrane region" description="Helical" evidence="6">
    <location>
        <begin position="300"/>
        <end position="322"/>
    </location>
</feature>
<dbReference type="Proteomes" id="UP000823388">
    <property type="component" value="Chromosome 9K"/>
</dbReference>
<proteinExistence type="predicted"/>
<evidence type="ECO:0000256" key="6">
    <source>
        <dbReference type="SAM" id="Phobius"/>
    </source>
</evidence>
<evidence type="ECO:0000256" key="5">
    <source>
        <dbReference type="SAM" id="MobiDB-lite"/>
    </source>
</evidence>
<protein>
    <recommendedName>
        <fullName evidence="9">Tobamovirus multiplication protein 2A</fullName>
    </recommendedName>
</protein>
<comment type="caution">
    <text evidence="7">The sequence shown here is derived from an EMBL/GenBank/DDBJ whole genome shotgun (WGS) entry which is preliminary data.</text>
</comment>
<name>A0A8T0NUJ9_PANVG</name>
<dbReference type="PANTHER" id="PTHR19282">
    <property type="entry name" value="TETRASPANIN"/>
    <property type="match status" value="1"/>
</dbReference>
<dbReference type="GO" id="GO:0016020">
    <property type="term" value="C:membrane"/>
    <property type="evidence" value="ECO:0007669"/>
    <property type="project" value="UniProtKB-SubCell"/>
</dbReference>
<feature type="region of interest" description="Disordered" evidence="5">
    <location>
        <begin position="1"/>
        <end position="23"/>
    </location>
</feature>
<keyword evidence="8" id="KW-1185">Reference proteome</keyword>
<dbReference type="PANTHER" id="PTHR19282:SF522">
    <property type="entry name" value="TETRASPANIN"/>
    <property type="match status" value="1"/>
</dbReference>